<dbReference type="AlphaFoldDB" id="A0A9Q8LDF2"/>
<name>A0A9Q8LDF2_PASFU</name>
<dbReference type="EMBL" id="CP090165">
    <property type="protein sequence ID" value="UJO15189.1"/>
    <property type="molecule type" value="Genomic_DNA"/>
</dbReference>
<dbReference type="Proteomes" id="UP000756132">
    <property type="component" value="Chromosome 3"/>
</dbReference>
<dbReference type="InterPro" id="IPR036188">
    <property type="entry name" value="FAD/NAD-bd_sf"/>
</dbReference>
<evidence type="ECO:0000313" key="4">
    <source>
        <dbReference type="Proteomes" id="UP000756132"/>
    </source>
</evidence>
<dbReference type="RefSeq" id="XP_047759555.1">
    <property type="nucleotide sequence ID" value="XM_047907681.1"/>
</dbReference>
<keyword evidence="4" id="KW-1185">Reference proteome</keyword>
<dbReference type="OMA" id="FETKAKM"/>
<sequence length="469" mass="52159">MEEIAPEYDVVVLGTGLTECILSGVESVKGKKVLHMDRNDHYGGEAASVNLEAMFKKYGNFDNGTEPWKKYGRSNDWNIDLVPKLLMSNGELTNILVSTDVTRYIEFKQIAGSYVQQGSGAKATVAKVPSDAGEALKSPLMGIFEKRRAKNFLQWVGSFDENDPATHNGMNLSQTTMKQVYDKYGLEATTRDFIGHSMALYTTDDYINAKGAAKDCIERIRLYVNSMARYGKSPYIYPLYGLGELPQGFARLSAIYGGTYMLNTIIDEVKYENGKVAGIRATMKERGEEGEGMKFETKCKKIIADPSYFPDKVRVVGHYVKAICILNHPIDKTDNADSLQLIIPQSQVGRKHDIYIAMVSSNHNVCPKGYYIAIVSTVAETSANHHLELQPGLERLGKIEEQFMGPPIPIYEPIDDGAKDNVFISKSYDASSHFETMTDDVRNLYQRTEGEPLVVEGLKDGQNLVGGEE</sequence>
<dbReference type="GO" id="GO:0007264">
    <property type="term" value="P:small GTPase-mediated signal transduction"/>
    <property type="evidence" value="ECO:0007669"/>
    <property type="project" value="InterPro"/>
</dbReference>
<evidence type="ECO:0000256" key="2">
    <source>
        <dbReference type="RuleBase" id="RU363124"/>
    </source>
</evidence>
<dbReference type="GO" id="GO:0005737">
    <property type="term" value="C:cytoplasm"/>
    <property type="evidence" value="ECO:0007669"/>
    <property type="project" value="TreeGrafter"/>
</dbReference>
<reference evidence="3" key="1">
    <citation type="submission" date="2021-12" db="EMBL/GenBank/DDBJ databases">
        <authorList>
            <person name="Zaccaron A."/>
            <person name="Stergiopoulos I."/>
        </authorList>
    </citation>
    <scope>NUCLEOTIDE SEQUENCE</scope>
    <source>
        <strain evidence="3">Race5_Kim</strain>
    </source>
</reference>
<dbReference type="InterPro" id="IPR018203">
    <property type="entry name" value="GDP_dissociation_inhibitor"/>
</dbReference>
<gene>
    <name evidence="3" type="ORF">CLAFUR5_08533</name>
</gene>
<proteinExistence type="inferred from homology"/>
<dbReference type="GeneID" id="71988411"/>
<protein>
    <recommendedName>
        <fullName evidence="2">Rab GDP dissociation inhibitor</fullName>
    </recommendedName>
</protein>
<dbReference type="FunFam" id="1.10.405.10:FF:000001">
    <property type="entry name" value="Rab GDP dissociation inhibitor"/>
    <property type="match status" value="1"/>
</dbReference>
<dbReference type="PRINTS" id="PR00892">
    <property type="entry name" value="RABGDI"/>
</dbReference>
<reference evidence="3" key="2">
    <citation type="journal article" date="2022" name="Microb. Genom.">
        <title>A chromosome-scale genome assembly of the tomato pathogen Cladosporium fulvum reveals a compartmentalized genome architecture and the presence of a dispensable chromosome.</title>
        <authorList>
            <person name="Zaccaron A.Z."/>
            <person name="Chen L.H."/>
            <person name="Samaras A."/>
            <person name="Stergiopoulos I."/>
        </authorList>
    </citation>
    <scope>NUCLEOTIDE SEQUENCE</scope>
    <source>
        <strain evidence="3">Race5_Kim</strain>
    </source>
</reference>
<evidence type="ECO:0000256" key="1">
    <source>
        <dbReference type="ARBA" id="ARBA00005593"/>
    </source>
</evidence>
<dbReference type="GO" id="GO:0016192">
    <property type="term" value="P:vesicle-mediated transport"/>
    <property type="evidence" value="ECO:0007669"/>
    <property type="project" value="TreeGrafter"/>
</dbReference>
<dbReference type="KEGG" id="ffu:CLAFUR5_08533"/>
<evidence type="ECO:0000313" key="3">
    <source>
        <dbReference type="EMBL" id="UJO15189.1"/>
    </source>
</evidence>
<dbReference type="Gene3D" id="3.30.519.10">
    <property type="entry name" value="Guanine Nucleotide Dissociation Inhibitor, domain 2"/>
    <property type="match status" value="1"/>
</dbReference>
<dbReference type="GO" id="GO:0015031">
    <property type="term" value="P:protein transport"/>
    <property type="evidence" value="ECO:0007669"/>
    <property type="project" value="InterPro"/>
</dbReference>
<accession>A0A9Q8LDF2</accession>
<dbReference type="GO" id="GO:0005093">
    <property type="term" value="F:Rab GDP-dissociation inhibitor activity"/>
    <property type="evidence" value="ECO:0007669"/>
    <property type="project" value="InterPro"/>
</dbReference>
<dbReference type="Gene3D" id="3.50.50.60">
    <property type="entry name" value="FAD/NAD(P)-binding domain"/>
    <property type="match status" value="1"/>
</dbReference>
<dbReference type="InterPro" id="IPR000806">
    <property type="entry name" value="RabGDI"/>
</dbReference>
<dbReference type="Gene3D" id="1.10.405.10">
    <property type="entry name" value="Guanine Nucleotide Dissociation Inhibitor, domain 1"/>
    <property type="match status" value="1"/>
</dbReference>
<dbReference type="Pfam" id="PF00996">
    <property type="entry name" value="GDI"/>
    <property type="match status" value="1"/>
</dbReference>
<organism evidence="3 4">
    <name type="scientific">Passalora fulva</name>
    <name type="common">Tomato leaf mold</name>
    <name type="synonym">Cladosporium fulvum</name>
    <dbReference type="NCBI Taxonomy" id="5499"/>
    <lineage>
        <taxon>Eukaryota</taxon>
        <taxon>Fungi</taxon>
        <taxon>Dikarya</taxon>
        <taxon>Ascomycota</taxon>
        <taxon>Pezizomycotina</taxon>
        <taxon>Dothideomycetes</taxon>
        <taxon>Dothideomycetidae</taxon>
        <taxon>Mycosphaerellales</taxon>
        <taxon>Mycosphaerellaceae</taxon>
        <taxon>Fulvia</taxon>
    </lineage>
</organism>
<dbReference type="PRINTS" id="PR00891">
    <property type="entry name" value="RABGDIREP"/>
</dbReference>
<dbReference type="OrthoDB" id="9446342at2759"/>
<dbReference type="SUPFAM" id="SSF51905">
    <property type="entry name" value="FAD/NAD(P)-binding domain"/>
    <property type="match status" value="2"/>
</dbReference>
<dbReference type="PANTHER" id="PTHR11787">
    <property type="entry name" value="RAB GDP-DISSOCIATION INHIBITOR"/>
    <property type="match status" value="1"/>
</dbReference>
<comment type="similarity">
    <text evidence="1 2">Belongs to the Rab GDI family.</text>
</comment>
<dbReference type="PANTHER" id="PTHR11787:SF8">
    <property type="entry name" value="RAB GDP DISSOCIATION INHIBITOR"/>
    <property type="match status" value="1"/>
</dbReference>